<sequence length="265" mass="29674">MPDYQGLGILKKKFPRVPLVALATIVPDSVRDEAVDILGLQQLNAGQGSFGSVFECKVKLDNRPCAIKKIRSAKSEEEDQSLINEVRMLSLAQHPNVVGYHQAWIEDYREQNHFEAHYSGSSSYGPREKMMYIHMELCKGYVLILIDSQDVSSTTKLAPVGADLYRAPEMEKGVCITNKVDMYALGLILFQLFGPRGDTAIQRLKDSASPRQVCQICEKYKMDETAKPLILKLLRIDPLKRPSAADLLQDLDTLEVDILDSCVSI</sequence>
<dbReference type="InterPro" id="IPR011009">
    <property type="entry name" value="Kinase-like_dom_sf"/>
</dbReference>
<proteinExistence type="predicted"/>
<dbReference type="RefSeq" id="XP_071916160.1">
    <property type="nucleotide sequence ID" value="XM_072060059.1"/>
</dbReference>
<feature type="domain" description="Protein kinase" evidence="5">
    <location>
        <begin position="39"/>
        <end position="254"/>
    </location>
</feature>
<dbReference type="PANTHER" id="PTHR11042">
    <property type="entry name" value="EUKARYOTIC TRANSLATION INITIATION FACTOR 2-ALPHA KINASE EIF2-ALPHA KINASE -RELATED"/>
    <property type="match status" value="1"/>
</dbReference>
<keyword evidence="4" id="KW-0067">ATP-binding</keyword>
<protein>
    <submittedName>
        <fullName evidence="7">EIF-2-alpha kinase GCN2-like</fullName>
    </submittedName>
</protein>
<keyword evidence="1" id="KW-0808">Transferase</keyword>
<keyword evidence="3" id="KW-0418">Kinase</keyword>
<dbReference type="Pfam" id="PF00069">
    <property type="entry name" value="Pkinase"/>
    <property type="match status" value="2"/>
</dbReference>
<evidence type="ECO:0000313" key="7">
    <source>
        <dbReference type="RefSeq" id="XP_071916160.1"/>
    </source>
</evidence>
<dbReference type="InterPro" id="IPR000719">
    <property type="entry name" value="Prot_kinase_dom"/>
</dbReference>
<evidence type="ECO:0000256" key="1">
    <source>
        <dbReference type="ARBA" id="ARBA00022679"/>
    </source>
</evidence>
<dbReference type="PROSITE" id="PS50011">
    <property type="entry name" value="PROTEIN_KINASE_DOM"/>
    <property type="match status" value="1"/>
</dbReference>
<evidence type="ECO:0000256" key="3">
    <source>
        <dbReference type="ARBA" id="ARBA00022777"/>
    </source>
</evidence>
<dbReference type="GeneID" id="140011279"/>
<evidence type="ECO:0000256" key="2">
    <source>
        <dbReference type="ARBA" id="ARBA00022741"/>
    </source>
</evidence>
<reference evidence="7" key="1">
    <citation type="submission" date="2025-08" db="UniProtKB">
        <authorList>
            <consortium name="RefSeq"/>
        </authorList>
    </citation>
    <scope>IDENTIFICATION</scope>
    <source>
        <tissue evidence="7">Leaves</tissue>
    </source>
</reference>
<gene>
    <name evidence="7" type="primary">LOC140011279</name>
</gene>
<keyword evidence="6" id="KW-1185">Reference proteome</keyword>
<keyword evidence="2" id="KW-0547">Nucleotide-binding</keyword>
<accession>A0ABM4V9F1</accession>
<dbReference type="Gene3D" id="1.10.510.10">
    <property type="entry name" value="Transferase(Phosphotransferase) domain 1"/>
    <property type="match status" value="1"/>
</dbReference>
<organism evidence="6 7">
    <name type="scientific">Coffea arabica</name>
    <name type="common">Arabian coffee</name>
    <dbReference type="NCBI Taxonomy" id="13443"/>
    <lineage>
        <taxon>Eukaryota</taxon>
        <taxon>Viridiplantae</taxon>
        <taxon>Streptophyta</taxon>
        <taxon>Embryophyta</taxon>
        <taxon>Tracheophyta</taxon>
        <taxon>Spermatophyta</taxon>
        <taxon>Magnoliopsida</taxon>
        <taxon>eudicotyledons</taxon>
        <taxon>Gunneridae</taxon>
        <taxon>Pentapetalae</taxon>
        <taxon>asterids</taxon>
        <taxon>lamiids</taxon>
        <taxon>Gentianales</taxon>
        <taxon>Rubiaceae</taxon>
        <taxon>Ixoroideae</taxon>
        <taxon>Gardenieae complex</taxon>
        <taxon>Bertiereae - Coffeeae clade</taxon>
        <taxon>Coffeeae</taxon>
        <taxon>Coffea</taxon>
    </lineage>
</organism>
<evidence type="ECO:0000256" key="4">
    <source>
        <dbReference type="ARBA" id="ARBA00022840"/>
    </source>
</evidence>
<evidence type="ECO:0000259" key="5">
    <source>
        <dbReference type="PROSITE" id="PS50011"/>
    </source>
</evidence>
<dbReference type="InterPro" id="IPR050339">
    <property type="entry name" value="CC_SR_Kinase"/>
</dbReference>
<name>A0ABM4V9F1_COFAR</name>
<dbReference type="SUPFAM" id="SSF56112">
    <property type="entry name" value="Protein kinase-like (PK-like)"/>
    <property type="match status" value="1"/>
</dbReference>
<dbReference type="Gene3D" id="3.30.200.20">
    <property type="entry name" value="Phosphorylase Kinase, domain 1"/>
    <property type="match status" value="1"/>
</dbReference>
<dbReference type="Proteomes" id="UP001652660">
    <property type="component" value="Chromosome 7e"/>
</dbReference>
<evidence type="ECO:0000313" key="6">
    <source>
        <dbReference type="Proteomes" id="UP001652660"/>
    </source>
</evidence>